<feature type="region of interest" description="Disordered" evidence="7">
    <location>
        <begin position="1"/>
        <end position="34"/>
    </location>
</feature>
<dbReference type="GO" id="GO:0005634">
    <property type="term" value="C:nucleus"/>
    <property type="evidence" value="ECO:0007669"/>
    <property type="project" value="UniProtKB-SubCell"/>
</dbReference>
<feature type="region of interest" description="Disordered" evidence="7">
    <location>
        <begin position="91"/>
        <end position="152"/>
    </location>
</feature>
<evidence type="ECO:0000256" key="5">
    <source>
        <dbReference type="PROSITE-ProRule" id="PRU00108"/>
    </source>
</evidence>
<feature type="domain" description="Homeobox" evidence="8">
    <location>
        <begin position="37"/>
        <end position="97"/>
    </location>
</feature>
<gene>
    <name evidence="9" type="ORF">MUCCIDRAFT_108355</name>
</gene>
<evidence type="ECO:0000313" key="10">
    <source>
        <dbReference type="Proteomes" id="UP000077051"/>
    </source>
</evidence>
<comment type="subcellular location">
    <subcellularLocation>
        <location evidence="1 5 6">Nucleus</location>
    </subcellularLocation>
</comment>
<dbReference type="Pfam" id="PF00046">
    <property type="entry name" value="Homeodomain"/>
    <property type="match status" value="1"/>
</dbReference>
<proteinExistence type="predicted"/>
<keyword evidence="4 5" id="KW-0539">Nucleus</keyword>
<dbReference type="STRING" id="747725.A0A162TH33"/>
<keyword evidence="2 5" id="KW-0238">DNA-binding</keyword>
<reference evidence="9 10" key="1">
    <citation type="submission" date="2015-06" db="EMBL/GenBank/DDBJ databases">
        <title>Expansion of signal transduction pathways in fungi by whole-genome duplication.</title>
        <authorList>
            <consortium name="DOE Joint Genome Institute"/>
            <person name="Corrochano L.M."/>
            <person name="Kuo A."/>
            <person name="Marcet-Houben M."/>
            <person name="Polaino S."/>
            <person name="Salamov A."/>
            <person name="Villalobos J.M."/>
            <person name="Alvarez M.I."/>
            <person name="Avalos J."/>
            <person name="Benito E.P."/>
            <person name="Benoit I."/>
            <person name="Burger G."/>
            <person name="Camino L.P."/>
            <person name="Canovas D."/>
            <person name="Cerda-Olmedo E."/>
            <person name="Cheng J.-F."/>
            <person name="Dominguez A."/>
            <person name="Elias M."/>
            <person name="Eslava A.P."/>
            <person name="Glaser F."/>
            <person name="Grimwood J."/>
            <person name="Gutierrez G."/>
            <person name="Heitman J."/>
            <person name="Henrissat B."/>
            <person name="Iturriaga E.A."/>
            <person name="Lang B.F."/>
            <person name="Lavin J.L."/>
            <person name="Lee S."/>
            <person name="Li W."/>
            <person name="Lindquist E."/>
            <person name="Lopez-Garcia S."/>
            <person name="Luque E.M."/>
            <person name="Marcos A.T."/>
            <person name="Martin J."/>
            <person name="Mccluskey K."/>
            <person name="Medina H.R."/>
            <person name="Miralles-Duran A."/>
            <person name="Miyazaki A."/>
            <person name="Munoz-Torres E."/>
            <person name="Oguiza J.A."/>
            <person name="Ohm R."/>
            <person name="Olmedo M."/>
            <person name="Orejas M."/>
            <person name="Ortiz-Castellanos L."/>
            <person name="Pisabarro A.G."/>
            <person name="Rodriguez-Romero J."/>
            <person name="Ruiz-Herrera J."/>
            <person name="Ruiz-Vazquez R."/>
            <person name="Sanz C."/>
            <person name="Schackwitz W."/>
            <person name="Schmutz J."/>
            <person name="Shahriari M."/>
            <person name="Shelest E."/>
            <person name="Silva-Franco F."/>
            <person name="Soanes D."/>
            <person name="Syed K."/>
            <person name="Tagua V.G."/>
            <person name="Talbot N.J."/>
            <person name="Thon M."/>
            <person name="De Vries R.P."/>
            <person name="Wiebenga A."/>
            <person name="Yadav J.S."/>
            <person name="Braun E.L."/>
            <person name="Baker S."/>
            <person name="Garre V."/>
            <person name="Horwitz B."/>
            <person name="Torres-Martinez S."/>
            <person name="Idnurm A."/>
            <person name="Herrera-Estrella A."/>
            <person name="Gabaldon T."/>
            <person name="Grigoriev I.V."/>
        </authorList>
    </citation>
    <scope>NUCLEOTIDE SEQUENCE [LARGE SCALE GENOMIC DNA]</scope>
    <source>
        <strain evidence="9 10">CBS 277.49</strain>
    </source>
</reference>
<accession>A0A162TH33</accession>
<evidence type="ECO:0000256" key="1">
    <source>
        <dbReference type="ARBA" id="ARBA00004123"/>
    </source>
</evidence>
<dbReference type="VEuPathDB" id="FungiDB:MUCCIDRAFT_108355"/>
<evidence type="ECO:0000313" key="9">
    <source>
        <dbReference type="EMBL" id="OAD04532.1"/>
    </source>
</evidence>
<feature type="compositionally biased region" description="Basic residues" evidence="7">
    <location>
        <begin position="1"/>
        <end position="19"/>
    </location>
</feature>
<dbReference type="CDD" id="cd00086">
    <property type="entry name" value="homeodomain"/>
    <property type="match status" value="1"/>
</dbReference>
<dbReference type="InterPro" id="IPR050453">
    <property type="entry name" value="LIM_Homeobox_TF"/>
</dbReference>
<evidence type="ECO:0000256" key="4">
    <source>
        <dbReference type="ARBA" id="ARBA00023242"/>
    </source>
</evidence>
<dbReference type="SUPFAM" id="SSF46689">
    <property type="entry name" value="Homeodomain-like"/>
    <property type="match status" value="1"/>
</dbReference>
<keyword evidence="3 5" id="KW-0371">Homeobox</keyword>
<dbReference type="InterPro" id="IPR001356">
    <property type="entry name" value="HD"/>
</dbReference>
<protein>
    <submittedName>
        <fullName evidence="9">Homeodomain-like DNA binding domain-containing transcription factor</fullName>
    </submittedName>
</protein>
<feature type="compositionally biased region" description="Basic and acidic residues" evidence="7">
    <location>
        <begin position="20"/>
        <end position="33"/>
    </location>
</feature>
<dbReference type="AlphaFoldDB" id="A0A162TH33"/>
<dbReference type="SMART" id="SM00389">
    <property type="entry name" value="HOX"/>
    <property type="match status" value="1"/>
</dbReference>
<dbReference type="EMBL" id="AMYB01000003">
    <property type="protein sequence ID" value="OAD04532.1"/>
    <property type="molecule type" value="Genomic_DNA"/>
</dbReference>
<name>A0A162TH33_MUCCL</name>
<evidence type="ECO:0000259" key="8">
    <source>
        <dbReference type="PROSITE" id="PS50071"/>
    </source>
</evidence>
<dbReference type="Proteomes" id="UP000077051">
    <property type="component" value="Unassembled WGS sequence"/>
</dbReference>
<dbReference type="PANTHER" id="PTHR24208:SF166">
    <property type="entry name" value="LIM HOMEOBOX TRANSCRIPTION FACTOR 1 ALPHA, ISOFORM B"/>
    <property type="match status" value="1"/>
</dbReference>
<keyword evidence="10" id="KW-1185">Reference proteome</keyword>
<evidence type="ECO:0000256" key="3">
    <source>
        <dbReference type="ARBA" id="ARBA00023155"/>
    </source>
</evidence>
<dbReference type="Gene3D" id="1.10.10.60">
    <property type="entry name" value="Homeodomain-like"/>
    <property type="match status" value="1"/>
</dbReference>
<evidence type="ECO:0000256" key="7">
    <source>
        <dbReference type="SAM" id="MobiDB-lite"/>
    </source>
</evidence>
<dbReference type="GO" id="GO:0000981">
    <property type="term" value="F:DNA-binding transcription factor activity, RNA polymerase II-specific"/>
    <property type="evidence" value="ECO:0007669"/>
    <property type="project" value="TreeGrafter"/>
</dbReference>
<dbReference type="PANTHER" id="PTHR24208">
    <property type="entry name" value="LIM/HOMEOBOX PROTEIN LHX"/>
    <property type="match status" value="1"/>
</dbReference>
<comment type="caution">
    <text evidence="9">The sequence shown here is derived from an EMBL/GenBank/DDBJ whole genome shotgun (WGS) entry which is preliminary data.</text>
</comment>
<feature type="compositionally biased region" description="Acidic residues" evidence="7">
    <location>
        <begin position="110"/>
        <end position="134"/>
    </location>
</feature>
<evidence type="ECO:0000256" key="6">
    <source>
        <dbReference type="RuleBase" id="RU000682"/>
    </source>
</evidence>
<dbReference type="PROSITE" id="PS50071">
    <property type="entry name" value="HOMEOBOX_2"/>
    <property type="match status" value="1"/>
</dbReference>
<organism evidence="9 10">
    <name type="scientific">Mucor lusitanicus CBS 277.49</name>
    <dbReference type="NCBI Taxonomy" id="747725"/>
    <lineage>
        <taxon>Eukaryota</taxon>
        <taxon>Fungi</taxon>
        <taxon>Fungi incertae sedis</taxon>
        <taxon>Mucoromycota</taxon>
        <taxon>Mucoromycotina</taxon>
        <taxon>Mucoromycetes</taxon>
        <taxon>Mucorales</taxon>
        <taxon>Mucorineae</taxon>
        <taxon>Mucoraceae</taxon>
        <taxon>Mucor</taxon>
    </lineage>
</organism>
<sequence>MASRHKKKKRTKKPSGRRHDRGDAPTRPDELRNDFWLPTIKRRRRFSSKEIKLLQKEFSINCSPCADKVEEIADLFSTDKKIITTWFQNKRAKTKKLHANSPRTVSSVDDQTEQDQQEEGEGEDEDEVEEDGKEEEEHYASDLSSATTDMDNDTFRVMNGYTALTTPTYVLHQQEHQNIVATLSSPHYTHKHLSDYLTTYRFELYYLTMQQDEEDHSLRRQRPR</sequence>
<evidence type="ECO:0000256" key="2">
    <source>
        <dbReference type="ARBA" id="ARBA00023125"/>
    </source>
</evidence>
<dbReference type="GO" id="GO:0000977">
    <property type="term" value="F:RNA polymerase II transcription regulatory region sequence-specific DNA binding"/>
    <property type="evidence" value="ECO:0007669"/>
    <property type="project" value="TreeGrafter"/>
</dbReference>
<dbReference type="InterPro" id="IPR009057">
    <property type="entry name" value="Homeodomain-like_sf"/>
</dbReference>
<dbReference type="OrthoDB" id="6159439at2759"/>
<feature type="DNA-binding region" description="Homeobox" evidence="5">
    <location>
        <begin position="39"/>
        <end position="98"/>
    </location>
</feature>